<evidence type="ECO:0000313" key="1">
    <source>
        <dbReference type="EMBL" id="PWG82058.1"/>
    </source>
</evidence>
<comment type="caution">
    <text evidence="1">The sequence shown here is derived from an EMBL/GenBank/DDBJ whole genome shotgun (WGS) entry which is preliminary data.</text>
</comment>
<dbReference type="AlphaFoldDB" id="A0A2U2PL52"/>
<accession>A0A2U2PL52</accession>
<sequence>MRIVAELPRPDCKITIFSLNMKYLVKFEKGVFEQTYKISELEITGGVNGVFKVLDEAFISEVVKRFDDMKADFSAAWQRNEV</sequence>
<organism evidence="1 2">
    <name type="scientific">Pararcticibacter amylolyticus</name>
    <dbReference type="NCBI Taxonomy" id="2173175"/>
    <lineage>
        <taxon>Bacteria</taxon>
        <taxon>Pseudomonadati</taxon>
        <taxon>Bacteroidota</taxon>
        <taxon>Sphingobacteriia</taxon>
        <taxon>Sphingobacteriales</taxon>
        <taxon>Sphingobacteriaceae</taxon>
        <taxon>Pararcticibacter</taxon>
    </lineage>
</organism>
<keyword evidence="2" id="KW-1185">Reference proteome</keyword>
<dbReference type="EMBL" id="QEAS01000002">
    <property type="protein sequence ID" value="PWG82058.1"/>
    <property type="molecule type" value="Genomic_DNA"/>
</dbReference>
<proteinExistence type="predicted"/>
<protein>
    <submittedName>
        <fullName evidence="1">Uncharacterized protein</fullName>
    </submittedName>
</protein>
<dbReference type="RefSeq" id="WP_109414335.1">
    <property type="nucleotide sequence ID" value="NZ_QEAS01000002.1"/>
</dbReference>
<dbReference type="OrthoDB" id="1467713at2"/>
<gene>
    <name evidence="1" type="ORF">DDR33_03290</name>
</gene>
<name>A0A2U2PL52_9SPHI</name>
<evidence type="ECO:0000313" key="2">
    <source>
        <dbReference type="Proteomes" id="UP000245647"/>
    </source>
</evidence>
<dbReference type="Proteomes" id="UP000245647">
    <property type="component" value="Unassembled WGS sequence"/>
</dbReference>
<reference evidence="1 2" key="1">
    <citation type="submission" date="2018-04" db="EMBL/GenBank/DDBJ databases">
        <title>Pedobacter chongqingensis sp. nov., isolated from a rottenly hemp rope.</title>
        <authorList>
            <person name="Cai Y."/>
        </authorList>
    </citation>
    <scope>NUCLEOTIDE SEQUENCE [LARGE SCALE GENOMIC DNA]</scope>
    <source>
        <strain evidence="1 2">FJ4-8</strain>
    </source>
</reference>